<reference evidence="2" key="1">
    <citation type="journal article" date="2017" name="Nature">
        <title>The sunflower genome provides insights into oil metabolism, flowering and Asterid evolution.</title>
        <authorList>
            <person name="Badouin H."/>
            <person name="Gouzy J."/>
            <person name="Grassa C.J."/>
            <person name="Murat F."/>
            <person name="Staton S.E."/>
            <person name="Cottret L."/>
            <person name="Lelandais-Briere C."/>
            <person name="Owens G.L."/>
            <person name="Carrere S."/>
            <person name="Mayjonade B."/>
            <person name="Legrand L."/>
            <person name="Gill N."/>
            <person name="Kane N.C."/>
            <person name="Bowers J.E."/>
            <person name="Hubner S."/>
            <person name="Bellec A."/>
            <person name="Berard A."/>
            <person name="Berges H."/>
            <person name="Blanchet N."/>
            <person name="Boniface M.C."/>
            <person name="Brunel D."/>
            <person name="Catrice O."/>
            <person name="Chaidir N."/>
            <person name="Claudel C."/>
            <person name="Donnadieu C."/>
            <person name="Faraut T."/>
            <person name="Fievet G."/>
            <person name="Helmstetter N."/>
            <person name="King M."/>
            <person name="Knapp S.J."/>
            <person name="Lai Z."/>
            <person name="Le Paslier M.C."/>
            <person name="Lippi Y."/>
            <person name="Lorenzon L."/>
            <person name="Mandel J.R."/>
            <person name="Marage G."/>
            <person name="Marchand G."/>
            <person name="Marquand E."/>
            <person name="Bret-Mestries E."/>
            <person name="Morien E."/>
            <person name="Nambeesan S."/>
            <person name="Nguyen T."/>
            <person name="Pegot-Espagnet P."/>
            <person name="Pouilly N."/>
            <person name="Raftis F."/>
            <person name="Sallet E."/>
            <person name="Schiex T."/>
            <person name="Thomas J."/>
            <person name="Vandecasteele C."/>
            <person name="Vares D."/>
            <person name="Vear F."/>
            <person name="Vautrin S."/>
            <person name="Crespi M."/>
            <person name="Mangin B."/>
            <person name="Burke J.M."/>
            <person name="Salse J."/>
            <person name="Munos S."/>
            <person name="Vincourt P."/>
            <person name="Rieseberg L.H."/>
            <person name="Langlade N.B."/>
        </authorList>
    </citation>
    <scope>NUCLEOTIDE SEQUENCE</scope>
    <source>
        <tissue evidence="2">Leaves</tissue>
    </source>
</reference>
<dbReference type="Gramene" id="mRNA:HanXRQr2_Chr08g0349621">
    <property type="protein sequence ID" value="mRNA:HanXRQr2_Chr08g0349621"/>
    <property type="gene ID" value="HanXRQr2_Chr08g0349621"/>
</dbReference>
<dbReference type="PANTHER" id="PTHR31300">
    <property type="entry name" value="LIPASE"/>
    <property type="match status" value="1"/>
</dbReference>
<reference evidence="2" key="2">
    <citation type="submission" date="2020-06" db="EMBL/GenBank/DDBJ databases">
        <title>Helianthus annuus Genome sequencing and assembly Release 2.</title>
        <authorList>
            <person name="Gouzy J."/>
            <person name="Langlade N."/>
            <person name="Munos S."/>
        </authorList>
    </citation>
    <scope>NUCLEOTIDE SEQUENCE</scope>
    <source>
        <tissue evidence="2">Leaves</tissue>
    </source>
</reference>
<organism evidence="2 3">
    <name type="scientific">Helianthus annuus</name>
    <name type="common">Common sunflower</name>
    <dbReference type="NCBI Taxonomy" id="4232"/>
    <lineage>
        <taxon>Eukaryota</taxon>
        <taxon>Viridiplantae</taxon>
        <taxon>Streptophyta</taxon>
        <taxon>Embryophyta</taxon>
        <taxon>Tracheophyta</taxon>
        <taxon>Spermatophyta</taxon>
        <taxon>Magnoliopsida</taxon>
        <taxon>eudicotyledons</taxon>
        <taxon>Gunneridae</taxon>
        <taxon>Pentapetalae</taxon>
        <taxon>asterids</taxon>
        <taxon>campanulids</taxon>
        <taxon>Asterales</taxon>
        <taxon>Asteraceae</taxon>
        <taxon>Asteroideae</taxon>
        <taxon>Heliantheae alliance</taxon>
        <taxon>Heliantheae</taxon>
        <taxon>Helianthus</taxon>
    </lineage>
</organism>
<evidence type="ECO:0000256" key="1">
    <source>
        <dbReference type="SAM" id="MobiDB-lite"/>
    </source>
</evidence>
<dbReference type="EMBL" id="MNCJ02000323">
    <property type="protein sequence ID" value="KAF5796282.1"/>
    <property type="molecule type" value="Genomic_DNA"/>
</dbReference>
<name>A0A9K3NDD2_HELAN</name>
<evidence type="ECO:0000313" key="3">
    <source>
        <dbReference type="Proteomes" id="UP000215914"/>
    </source>
</evidence>
<dbReference type="Pfam" id="PF04788">
    <property type="entry name" value="DUF620"/>
    <property type="match status" value="1"/>
</dbReference>
<keyword evidence="3" id="KW-1185">Reference proteome</keyword>
<comment type="caution">
    <text evidence="2">The sequence shown here is derived from an EMBL/GenBank/DDBJ whole genome shotgun (WGS) entry which is preliminary data.</text>
</comment>
<dbReference type="InterPro" id="IPR006873">
    <property type="entry name" value="DUF620"/>
</dbReference>
<dbReference type="AlphaFoldDB" id="A0A9K3NDD2"/>
<accession>A0A9K3NDD2</accession>
<feature type="region of interest" description="Disordered" evidence="1">
    <location>
        <begin position="1"/>
        <end position="23"/>
    </location>
</feature>
<protein>
    <submittedName>
        <fullName evidence="2">Uncharacterized protein</fullName>
    </submittedName>
</protein>
<evidence type="ECO:0000313" key="2">
    <source>
        <dbReference type="EMBL" id="KAF5796282.1"/>
    </source>
</evidence>
<dbReference type="Proteomes" id="UP000215914">
    <property type="component" value="Unassembled WGS sequence"/>
</dbReference>
<sequence>MDPATKSNDKKPTQPIPVPLSPLTEWPEFVNTSRYCQQQPEVKRRGRSRRMLFGLGKTTRCNDSDDDGGNGVSEKWRNVNDRRVLLLGVLGCPLAPVSVEHSCASGDFRYNVKDIPFERSTAQYIIQQYLAATGCLKMMSTGAHHQQQQQQQSGYYKNMYTSGTVKMKCCETEISSIQGQRVTNSGGRSQETDNVNGCFVLWQMVPGMWSLELVLSSGNKVLAGSDGDTVWSHTPSLGKQIAKGPKRPLRRLIQGLDPKSTAMLFAKAERLGDKKIGDEECFVLKVCASTEDLIARDYGPGPILVEVLRHVLYGYFSQKSGLLVYMEDSQLTRAIVGNDHINDANVFSDDQKIEEVMYWETSIGSSIGDYKAVEGLMVAHQGRSVATVFGFPDLCIQDEQPYMYRTRFEEVWNIDDIAFNIHGLSSHSFLPPSQ</sequence>
<dbReference type="OrthoDB" id="1863180at2759"/>
<proteinExistence type="predicted"/>
<gene>
    <name evidence="2" type="ORF">HanXRQr2_Chr08g0349621</name>
</gene>
<dbReference type="PANTHER" id="PTHR31300:SF34">
    <property type="entry name" value="PLANT_T8K14-16 PROTEIN"/>
    <property type="match status" value="1"/>
</dbReference>